<dbReference type="AlphaFoldDB" id="A0A8J1J575"/>
<dbReference type="Pfam" id="PF20433">
    <property type="entry name" value="PKAT_KLD"/>
    <property type="match status" value="1"/>
</dbReference>
<dbReference type="InterPro" id="IPR059017">
    <property type="entry name" value="PMEL_NMB_N"/>
</dbReference>
<evidence type="ECO:0000256" key="1">
    <source>
        <dbReference type="ARBA" id="ARBA00022729"/>
    </source>
</evidence>
<evidence type="ECO:0000256" key="3">
    <source>
        <dbReference type="ARBA" id="ARBA00025776"/>
    </source>
</evidence>
<feature type="region of interest" description="Disordered" evidence="4">
    <location>
        <begin position="145"/>
        <end position="177"/>
    </location>
</feature>
<sequence>MLVQFSTDKGTGLGYQGCCLAFSFVARKDIRKQRMKGVYGLVVFWVLCAGAETQNWSQNRVQQMNQQVAGNRQPPFKSWNSRMYPIWRGTEAQKKNCWKGGQVTFNLVNDAPTLTGAKATFSIQLNFPKNQTVLPDGQVVWGQNRTDNGTWVPSGDPVYPDESTEGSECTFPDGRPFPRGSEKKRSKFVYVWQTLGKYWQVVDGPSSNLTLETDGIPLGSYTMQVVVYHYRGRQKFIPIGSASSQFTITDQIPVSVSISQLLDLDQEDQRFIQNRAVSFAVSIHDPSHYLQAADISFSWDFGDQSGTLITRNTDVTHTYVSPGVFRPKVVLQAAIPITPCGSTAAAGTAEPVPSTVIPPQPTTTAVSTSGGQVTDAPTGTPAVLPGNVTEPQGTINVIVVTLPSEETQNNLAAEATSSVSASALPDNEAATLPEGTEEEAGVTDAAEETVPEEVEAVPNQEQAAEAVPSQGAVTVAEAVPSQEAVAEAVPSQEAVEAVTSEAGNTEAGAELAEETPSVASEINELPGSTAEVVTVPATEGPEEVVVIAKRQAPEDPLVGCLLYRYGTFATDLDIVQGIESAQIVQVAPVAAVDGTENAVDLTVTCQGSVPSQVCTIISGPDCSTPQETICNTVQPSTDCQLVLRQVFNDTGLYCVNVSLTDAVSLAMASTQVSVSGAGSSFANGGIVIVGVLLAVFAVVVVAYAYRQKKSYTTLRTAQPPTSWFPERLSLRLFFQNALGLSRSGENSPLLNGRVV</sequence>
<evidence type="ECO:0000313" key="8">
    <source>
        <dbReference type="RefSeq" id="XP_031753024.1"/>
    </source>
</evidence>
<keyword evidence="5" id="KW-0472">Membrane</keyword>
<feature type="compositionally biased region" description="Polar residues" evidence="4">
    <location>
        <begin position="362"/>
        <end position="377"/>
    </location>
</feature>
<evidence type="ECO:0000313" key="9">
    <source>
        <dbReference type="Xenbase" id="XB-GENE-6454505"/>
    </source>
</evidence>
<dbReference type="PANTHER" id="PTHR11861">
    <property type="entry name" value="MELANOCYTE PROTEIN PMEL 17-RELATED"/>
    <property type="match status" value="1"/>
</dbReference>
<evidence type="ECO:0000259" key="6">
    <source>
        <dbReference type="PROSITE" id="PS50093"/>
    </source>
</evidence>
<dbReference type="SUPFAM" id="SSF49299">
    <property type="entry name" value="PKD domain"/>
    <property type="match status" value="1"/>
</dbReference>
<dbReference type="InterPro" id="IPR013783">
    <property type="entry name" value="Ig-like_fold"/>
</dbReference>
<dbReference type="InterPro" id="IPR045219">
    <property type="entry name" value="PKAT"/>
</dbReference>
<evidence type="ECO:0000256" key="2">
    <source>
        <dbReference type="ARBA" id="ARBA00023180"/>
    </source>
</evidence>
<name>A0A8J1J575_XENTR</name>
<feature type="region of interest" description="Disordered" evidence="4">
    <location>
        <begin position="410"/>
        <end position="441"/>
    </location>
</feature>
<dbReference type="Gene3D" id="2.60.40.10">
    <property type="entry name" value="Immunoglobulins"/>
    <property type="match status" value="1"/>
</dbReference>
<dbReference type="InterPro" id="IPR000601">
    <property type="entry name" value="PKD_dom"/>
</dbReference>
<dbReference type="Proteomes" id="UP000008143">
    <property type="component" value="Chromosome 2"/>
</dbReference>
<dbReference type="FunFam" id="2.60.40.10:FF:001512">
    <property type="entry name" value="Premelanosome protein a"/>
    <property type="match status" value="1"/>
</dbReference>
<proteinExistence type="inferred from homology"/>
<dbReference type="RefSeq" id="XP_031753024.1">
    <property type="nucleotide sequence ID" value="XM_031897164.1"/>
</dbReference>
<dbReference type="AGR" id="Xenbase:XB-GENE-6454505"/>
<organism evidence="7 8">
    <name type="scientific">Xenopus tropicalis</name>
    <name type="common">Western clawed frog</name>
    <name type="synonym">Silurana tropicalis</name>
    <dbReference type="NCBI Taxonomy" id="8364"/>
    <lineage>
        <taxon>Eukaryota</taxon>
        <taxon>Metazoa</taxon>
        <taxon>Chordata</taxon>
        <taxon>Craniata</taxon>
        <taxon>Vertebrata</taxon>
        <taxon>Euteleostomi</taxon>
        <taxon>Amphibia</taxon>
        <taxon>Batrachia</taxon>
        <taxon>Anura</taxon>
        <taxon>Pipoidea</taxon>
        <taxon>Pipidae</taxon>
        <taxon>Xenopodinae</taxon>
        <taxon>Xenopus</taxon>
        <taxon>Silurana</taxon>
    </lineage>
</organism>
<feature type="compositionally biased region" description="Low complexity" evidence="4">
    <location>
        <begin position="412"/>
        <end position="423"/>
    </location>
</feature>
<feature type="domain" description="PKD" evidence="6">
    <location>
        <begin position="294"/>
        <end position="325"/>
    </location>
</feature>
<feature type="transmembrane region" description="Helical" evidence="5">
    <location>
        <begin position="681"/>
        <end position="705"/>
    </location>
</feature>
<dbReference type="InterPro" id="IPR035986">
    <property type="entry name" value="PKD_dom_sf"/>
</dbReference>
<evidence type="ECO:0000256" key="4">
    <source>
        <dbReference type="SAM" id="MobiDB-lite"/>
    </source>
</evidence>
<dbReference type="PROSITE" id="PS50093">
    <property type="entry name" value="PKD"/>
    <property type="match status" value="1"/>
</dbReference>
<dbReference type="GeneID" id="447954"/>
<dbReference type="Xenbase" id="XB-GENE-6454505">
    <property type="gene designation" value="pmel"/>
</dbReference>
<dbReference type="SMART" id="SM00089">
    <property type="entry name" value="PKD"/>
    <property type="match status" value="1"/>
</dbReference>
<keyword evidence="7" id="KW-1185">Reference proteome</keyword>
<dbReference type="InterPro" id="IPR046846">
    <property type="entry name" value="PKAT_KLD"/>
</dbReference>
<accession>A0A8J1J575</accession>
<dbReference type="CTD" id="6490"/>
<gene>
    <name evidence="8 9" type="primary">pmel</name>
</gene>
<protein>
    <submittedName>
        <fullName evidence="8">Melanocyte protein PMEL isoform X2</fullName>
    </submittedName>
</protein>
<dbReference type="Pfam" id="PF26141">
    <property type="entry name" value="PMEL_NMB_N"/>
    <property type="match status" value="1"/>
</dbReference>
<evidence type="ECO:0000256" key="5">
    <source>
        <dbReference type="SAM" id="Phobius"/>
    </source>
</evidence>
<dbReference type="CDD" id="cd00146">
    <property type="entry name" value="PKD"/>
    <property type="match status" value="1"/>
</dbReference>
<dbReference type="Pfam" id="PF00801">
    <property type="entry name" value="PKD"/>
    <property type="match status" value="1"/>
</dbReference>
<keyword evidence="5" id="KW-1133">Transmembrane helix</keyword>
<keyword evidence="1" id="KW-0732">Signal</keyword>
<dbReference type="InterPro" id="IPR022409">
    <property type="entry name" value="PKD/Chitinase_dom"/>
</dbReference>
<keyword evidence="5" id="KW-0812">Transmembrane</keyword>
<reference evidence="8" key="1">
    <citation type="submission" date="2025-08" db="UniProtKB">
        <authorList>
            <consortium name="RefSeq"/>
        </authorList>
    </citation>
    <scope>IDENTIFICATION</scope>
    <source>
        <strain evidence="8">Nigerian</strain>
        <tissue evidence="8">Liver and blood</tissue>
    </source>
</reference>
<dbReference type="PANTHER" id="PTHR11861:SF1">
    <property type="entry name" value="MELANOCYTE PROTEIN PMEL"/>
    <property type="match status" value="1"/>
</dbReference>
<feature type="region of interest" description="Disordered" evidence="4">
    <location>
        <begin position="344"/>
        <end position="389"/>
    </location>
</feature>
<keyword evidence="2" id="KW-0325">Glycoprotein</keyword>
<evidence type="ECO:0000313" key="7">
    <source>
        <dbReference type="Proteomes" id="UP000008143"/>
    </source>
</evidence>
<comment type="similarity">
    <text evidence="3">Belongs to the PMEL/NMB family.</text>
</comment>